<dbReference type="InterPro" id="IPR036872">
    <property type="entry name" value="CH_dom_sf"/>
</dbReference>
<feature type="region of interest" description="Disordered" evidence="1">
    <location>
        <begin position="820"/>
        <end position="848"/>
    </location>
</feature>
<dbReference type="GO" id="GO:0008093">
    <property type="term" value="F:cytoskeletal anchor activity"/>
    <property type="evidence" value="ECO:0007669"/>
    <property type="project" value="TreeGrafter"/>
</dbReference>
<feature type="region of interest" description="Disordered" evidence="1">
    <location>
        <begin position="384"/>
        <end position="417"/>
    </location>
</feature>
<dbReference type="PANTHER" id="PTHR46756:SF18">
    <property type="entry name" value="GAS2-LIKE PROTEIN PICKLED EGGS"/>
    <property type="match status" value="1"/>
</dbReference>
<evidence type="ECO:0000256" key="1">
    <source>
        <dbReference type="SAM" id="MobiDB-lite"/>
    </source>
</evidence>
<evidence type="ECO:0000313" key="4">
    <source>
        <dbReference type="Proteomes" id="UP000030687"/>
    </source>
</evidence>
<dbReference type="InParanoid" id="V4RXP0"/>
<evidence type="ECO:0000259" key="2">
    <source>
        <dbReference type="PROSITE" id="PS50021"/>
    </source>
</evidence>
<dbReference type="Proteomes" id="UP000030687">
    <property type="component" value="Unassembled WGS sequence"/>
</dbReference>
<dbReference type="AlphaFoldDB" id="V4RXP0"/>
<proteinExistence type="predicted"/>
<dbReference type="CDD" id="cd00014">
    <property type="entry name" value="CH_SF"/>
    <property type="match status" value="1"/>
</dbReference>
<dbReference type="GO" id="GO:0051764">
    <property type="term" value="P:actin crosslink formation"/>
    <property type="evidence" value="ECO:0007669"/>
    <property type="project" value="TreeGrafter"/>
</dbReference>
<dbReference type="SUPFAM" id="SSF47576">
    <property type="entry name" value="Calponin-homology domain, CH-domain"/>
    <property type="match status" value="1"/>
</dbReference>
<dbReference type="STRING" id="85681.V4RXP0"/>
<dbReference type="KEGG" id="cic:CICLE_v10024878mg"/>
<protein>
    <recommendedName>
        <fullName evidence="2">Calponin-homology (CH) domain-containing protein</fullName>
    </recommendedName>
</protein>
<dbReference type="Gramene" id="ESR39678">
    <property type="protein sequence ID" value="ESR39678"/>
    <property type="gene ID" value="CICLE_v10024878mg"/>
</dbReference>
<dbReference type="Gene3D" id="1.10.418.10">
    <property type="entry name" value="Calponin-like domain"/>
    <property type="match status" value="1"/>
</dbReference>
<sequence>MVIMEEGHSSSSSSSSSPFAAESNFRELDDAFLQTQARIWLGEVLQTRLDDNVNMSDLLADGELLFEISGEVWRMLLARYKELRHIEAYKYELFAPRKSSRSYMPYSNVDSFLKICKILGLTGIDLFSPSDVVEKKNTRKVCMCIRSLSKKARSRQLNVPDFDKVTCTVAMPTDNVGCIRRRLEQSQRRFLSNANLNSDRVLTADLKKKNSVAASNKKFDTCSEESVDDSDCNSMIQADGSTTTCSYGALSQINSNLIDSPGVSSVVEKYAPTQQFSPSEKYGHHMEFLFSNESSESSCLLLGEDDYQQDGVSSSSHVDSLIHLSGRTSPARTIKHRNETGVTYFSDLDLENDVLEGCTGGSTQERSDLTDQLSISDMIFQETGTSSPIQLDGNDSCSGEYRSPSSHGSNSTPRTIENGFRSKHFDINDVEVSSAVGIKPISDVLELDFDDQLDAPYDIKVVSSPEFLDCRAHLMNNNVSQNMFKYKTLAHHSTSITDKPAIDTEVNNVGSSTKHFLSFSGAHSCSTNNPDYNVSNDERTCMSVESKVENDEGKWSQIESNALKDEHCNQCLELLSGQSYSLLDFHLWDQKGKCAVGMIADDNYGNNSHGTSPQSVSQEGLHVENASCNLAKPMADTLVPDMKSNFSNCDKEVCNATISESDQPAPKSADEECASQHWDRMIQSNTDQNRSRLDTVSENHPLVHQDAACPPDTIESILDEDSCSTTECLEKLGRCSSQVCIDNKNDSCCARDTCDTQNQDNQEHEEVNILQDENPDRTDDLSAATHKPYGRIVLKSVVRGTAVFGALFLFLQLRKTWRDESKREPSKTKEENGVKLSRQKQHKESGVNGVYPASKLGFGV</sequence>
<organism evidence="3 4">
    <name type="scientific">Citrus clementina</name>
    <name type="common">Clementine</name>
    <name type="synonym">Citrus deliciosa x Citrus sinensis</name>
    <dbReference type="NCBI Taxonomy" id="85681"/>
    <lineage>
        <taxon>Eukaryota</taxon>
        <taxon>Viridiplantae</taxon>
        <taxon>Streptophyta</taxon>
        <taxon>Embryophyta</taxon>
        <taxon>Tracheophyta</taxon>
        <taxon>Spermatophyta</taxon>
        <taxon>Magnoliopsida</taxon>
        <taxon>eudicotyledons</taxon>
        <taxon>Gunneridae</taxon>
        <taxon>Pentapetalae</taxon>
        <taxon>rosids</taxon>
        <taxon>malvids</taxon>
        <taxon>Sapindales</taxon>
        <taxon>Rutaceae</taxon>
        <taxon>Aurantioideae</taxon>
        <taxon>Citrus</taxon>
    </lineage>
</organism>
<feature type="compositionally biased region" description="Polar residues" evidence="1">
    <location>
        <begin position="384"/>
        <end position="415"/>
    </location>
</feature>
<dbReference type="InterPro" id="IPR001715">
    <property type="entry name" value="CH_dom"/>
</dbReference>
<name>V4RXP0_CITCL</name>
<keyword evidence="4" id="KW-1185">Reference proteome</keyword>
<gene>
    <name evidence="3" type="ORF">CICLE_v10024878mg</name>
</gene>
<dbReference type="OMA" id="ENCIPCA"/>
<feature type="compositionally biased region" description="Basic and acidic residues" evidence="1">
    <location>
        <begin position="820"/>
        <end position="833"/>
    </location>
</feature>
<dbReference type="PANTHER" id="PTHR46756">
    <property type="entry name" value="TRANSGELIN"/>
    <property type="match status" value="1"/>
</dbReference>
<dbReference type="eggNOG" id="ENOG502R1IX">
    <property type="taxonomic scope" value="Eukaryota"/>
</dbReference>
<reference evidence="3 4" key="1">
    <citation type="submission" date="2013-10" db="EMBL/GenBank/DDBJ databases">
        <authorList>
            <consortium name="International Citrus Genome Consortium"/>
            <person name="Jenkins J."/>
            <person name="Schmutz J."/>
            <person name="Prochnik S."/>
            <person name="Rokhsar D."/>
            <person name="Gmitter F."/>
            <person name="Ollitrault P."/>
            <person name="Machado M."/>
            <person name="Talon M."/>
            <person name="Wincker P."/>
            <person name="Jaillon O."/>
            <person name="Morgante M."/>
        </authorList>
    </citation>
    <scope>NUCLEOTIDE SEQUENCE</scope>
    <source>
        <strain evidence="4">cv. Clemenules</strain>
    </source>
</reference>
<dbReference type="GO" id="GO:0005884">
    <property type="term" value="C:actin filament"/>
    <property type="evidence" value="ECO:0007669"/>
    <property type="project" value="TreeGrafter"/>
</dbReference>
<feature type="domain" description="Calponin-homology (CH)" evidence="2">
    <location>
        <begin position="31"/>
        <end position="153"/>
    </location>
</feature>
<dbReference type="EMBL" id="KI536925">
    <property type="protein sequence ID" value="ESR39678.1"/>
    <property type="molecule type" value="Genomic_DNA"/>
</dbReference>
<evidence type="ECO:0000313" key="3">
    <source>
        <dbReference type="EMBL" id="ESR39678.1"/>
    </source>
</evidence>
<dbReference type="PROSITE" id="PS50021">
    <property type="entry name" value="CH"/>
    <property type="match status" value="1"/>
</dbReference>
<dbReference type="OrthoDB" id="21595at2759"/>
<accession>V4RXP0</accession>
<dbReference type="GO" id="GO:0051015">
    <property type="term" value="F:actin filament binding"/>
    <property type="evidence" value="ECO:0007669"/>
    <property type="project" value="TreeGrafter"/>
</dbReference>